<dbReference type="PANTHER" id="PTHR46796">
    <property type="entry name" value="HTH-TYPE TRANSCRIPTIONAL ACTIVATOR RHAS-RELATED"/>
    <property type="match status" value="1"/>
</dbReference>
<keyword evidence="6" id="KW-1185">Reference proteome</keyword>
<dbReference type="InterPro" id="IPR050204">
    <property type="entry name" value="AraC_XylS_family_regulators"/>
</dbReference>
<evidence type="ECO:0000313" key="6">
    <source>
        <dbReference type="Proteomes" id="UP001597145"/>
    </source>
</evidence>
<evidence type="ECO:0000256" key="2">
    <source>
        <dbReference type="ARBA" id="ARBA00023125"/>
    </source>
</evidence>
<gene>
    <name evidence="5" type="ORF">ACFSCY_13515</name>
</gene>
<keyword evidence="2" id="KW-0238">DNA-binding</keyword>
<comment type="caution">
    <text evidence="5">The sequence shown here is derived from an EMBL/GenBank/DDBJ whole genome shotgun (WGS) entry which is preliminary data.</text>
</comment>
<dbReference type="RefSeq" id="WP_343988547.1">
    <property type="nucleotide sequence ID" value="NZ_BAAAJG010000029.1"/>
</dbReference>
<evidence type="ECO:0000256" key="3">
    <source>
        <dbReference type="ARBA" id="ARBA00023163"/>
    </source>
</evidence>
<dbReference type="InterPro" id="IPR009057">
    <property type="entry name" value="Homeodomain-like_sf"/>
</dbReference>
<dbReference type="Proteomes" id="UP001597145">
    <property type="component" value="Unassembled WGS sequence"/>
</dbReference>
<keyword evidence="3" id="KW-0804">Transcription</keyword>
<proteinExistence type="predicted"/>
<accession>A0ABW4FJG2</accession>
<dbReference type="Gene3D" id="1.10.10.60">
    <property type="entry name" value="Homeodomain-like"/>
    <property type="match status" value="1"/>
</dbReference>
<name>A0ABW4FJG2_9PSEU</name>
<dbReference type="SUPFAM" id="SSF46689">
    <property type="entry name" value="Homeodomain-like"/>
    <property type="match status" value="1"/>
</dbReference>
<dbReference type="InterPro" id="IPR018060">
    <property type="entry name" value="HTH_AraC"/>
</dbReference>
<organism evidence="5 6">
    <name type="scientific">Pseudonocardia aurantiaca</name>
    <dbReference type="NCBI Taxonomy" id="75290"/>
    <lineage>
        <taxon>Bacteria</taxon>
        <taxon>Bacillati</taxon>
        <taxon>Actinomycetota</taxon>
        <taxon>Actinomycetes</taxon>
        <taxon>Pseudonocardiales</taxon>
        <taxon>Pseudonocardiaceae</taxon>
        <taxon>Pseudonocardia</taxon>
    </lineage>
</organism>
<sequence>MDDGAARTVPRKSRDAHRRFARTLGTSPMAYLRDVRLDRIHAELLAAGPDAVAVGQVAARWGFLHAGRFSATYKRRFGRSPSATARRS</sequence>
<reference evidence="6" key="1">
    <citation type="journal article" date="2019" name="Int. J. Syst. Evol. Microbiol.">
        <title>The Global Catalogue of Microorganisms (GCM) 10K type strain sequencing project: providing services to taxonomists for standard genome sequencing and annotation.</title>
        <authorList>
            <consortium name="The Broad Institute Genomics Platform"/>
            <consortium name="The Broad Institute Genome Sequencing Center for Infectious Disease"/>
            <person name="Wu L."/>
            <person name="Ma J."/>
        </authorList>
    </citation>
    <scope>NUCLEOTIDE SEQUENCE [LARGE SCALE GENOMIC DNA]</scope>
    <source>
        <strain evidence="6">JCM 12165</strain>
    </source>
</reference>
<dbReference type="PROSITE" id="PS01124">
    <property type="entry name" value="HTH_ARAC_FAMILY_2"/>
    <property type="match status" value="1"/>
</dbReference>
<evidence type="ECO:0000313" key="5">
    <source>
        <dbReference type="EMBL" id="MFD1530462.1"/>
    </source>
</evidence>
<protein>
    <submittedName>
        <fullName evidence="5">Helix-turn-helix transcriptional regulator</fullName>
    </submittedName>
</protein>
<keyword evidence="1" id="KW-0805">Transcription regulation</keyword>
<dbReference type="PROSITE" id="PS00041">
    <property type="entry name" value="HTH_ARAC_FAMILY_1"/>
    <property type="match status" value="1"/>
</dbReference>
<dbReference type="EMBL" id="JBHUCP010000008">
    <property type="protein sequence ID" value="MFD1530462.1"/>
    <property type="molecule type" value="Genomic_DNA"/>
</dbReference>
<feature type="domain" description="HTH araC/xylS-type" evidence="4">
    <location>
        <begin position="1"/>
        <end position="87"/>
    </location>
</feature>
<dbReference type="InterPro" id="IPR018062">
    <property type="entry name" value="HTH_AraC-typ_CS"/>
</dbReference>
<dbReference type="Pfam" id="PF12833">
    <property type="entry name" value="HTH_18"/>
    <property type="match status" value="1"/>
</dbReference>
<dbReference type="SMART" id="SM00342">
    <property type="entry name" value="HTH_ARAC"/>
    <property type="match status" value="1"/>
</dbReference>
<evidence type="ECO:0000256" key="1">
    <source>
        <dbReference type="ARBA" id="ARBA00023015"/>
    </source>
</evidence>
<evidence type="ECO:0000259" key="4">
    <source>
        <dbReference type="PROSITE" id="PS01124"/>
    </source>
</evidence>
<dbReference type="PANTHER" id="PTHR46796:SF12">
    <property type="entry name" value="HTH-TYPE DNA-BINDING TRANSCRIPTIONAL ACTIVATOR EUTR"/>
    <property type="match status" value="1"/>
</dbReference>